<dbReference type="Pfam" id="PF00046">
    <property type="entry name" value="Homeodomain"/>
    <property type="match status" value="1"/>
</dbReference>
<dbReference type="EMBL" id="JAAALK010000953">
    <property type="protein sequence ID" value="KAG8043871.1"/>
    <property type="molecule type" value="Genomic_DNA"/>
</dbReference>
<comment type="subcellular location">
    <subcellularLocation>
        <location evidence="1 2 3">Nucleus</location>
    </subcellularLocation>
</comment>
<dbReference type="InterPro" id="IPR042160">
    <property type="entry name" value="HD-Zip_IV"/>
</dbReference>
<dbReference type="PANTHER" id="PTHR45654:SF62">
    <property type="entry name" value="HOMEOBOX DOMAIN-CONTAINING PROTEIN"/>
    <property type="match status" value="1"/>
</dbReference>
<evidence type="ECO:0000259" key="5">
    <source>
        <dbReference type="PROSITE" id="PS50071"/>
    </source>
</evidence>
<keyword evidence="2 3" id="KW-0371">Homeobox</keyword>
<name>A0A8J5R283_ZIZPA</name>
<dbReference type="CDD" id="cd00086">
    <property type="entry name" value="homeodomain"/>
    <property type="match status" value="1"/>
</dbReference>
<dbReference type="SMART" id="SM00389">
    <property type="entry name" value="HOX"/>
    <property type="match status" value="1"/>
</dbReference>
<reference evidence="6" key="2">
    <citation type="submission" date="2021-02" db="EMBL/GenBank/DDBJ databases">
        <authorList>
            <person name="Kimball J.A."/>
            <person name="Haas M.W."/>
            <person name="Macchietto M."/>
            <person name="Kono T."/>
            <person name="Duquette J."/>
            <person name="Shao M."/>
        </authorList>
    </citation>
    <scope>NUCLEOTIDE SEQUENCE</scope>
    <source>
        <tissue evidence="6">Fresh leaf tissue</tissue>
    </source>
</reference>
<accession>A0A8J5R283</accession>
<evidence type="ECO:0000256" key="4">
    <source>
        <dbReference type="SAM" id="MobiDB-lite"/>
    </source>
</evidence>
<dbReference type="GO" id="GO:0000981">
    <property type="term" value="F:DNA-binding transcription factor activity, RNA polymerase II-specific"/>
    <property type="evidence" value="ECO:0007669"/>
    <property type="project" value="InterPro"/>
</dbReference>
<dbReference type="AlphaFoldDB" id="A0A8J5R283"/>
<gene>
    <name evidence="6" type="ORF">GUJ93_ZPchr0458g22492</name>
</gene>
<dbReference type="PROSITE" id="PS50071">
    <property type="entry name" value="HOMEOBOX_2"/>
    <property type="match status" value="1"/>
</dbReference>
<dbReference type="GO" id="GO:0003677">
    <property type="term" value="F:DNA binding"/>
    <property type="evidence" value="ECO:0007669"/>
    <property type="project" value="UniProtKB-UniRule"/>
</dbReference>
<evidence type="ECO:0000313" key="6">
    <source>
        <dbReference type="EMBL" id="KAG8043871.1"/>
    </source>
</evidence>
<dbReference type="GO" id="GO:0005634">
    <property type="term" value="C:nucleus"/>
    <property type="evidence" value="ECO:0007669"/>
    <property type="project" value="UniProtKB-SubCell"/>
</dbReference>
<evidence type="ECO:0000256" key="3">
    <source>
        <dbReference type="RuleBase" id="RU000682"/>
    </source>
</evidence>
<keyword evidence="2 3" id="KW-0539">Nucleus</keyword>
<dbReference type="PANTHER" id="PTHR45654">
    <property type="entry name" value="HOMEOBOX-LEUCINE ZIPPER PROTEIN MERISTEM L1"/>
    <property type="match status" value="1"/>
</dbReference>
<comment type="caution">
    <text evidence="6">The sequence shown here is derived from an EMBL/GenBank/DDBJ whole genome shotgun (WGS) entry which is preliminary data.</text>
</comment>
<feature type="region of interest" description="Disordered" evidence="4">
    <location>
        <begin position="32"/>
        <end position="58"/>
    </location>
</feature>
<dbReference type="InterPro" id="IPR017970">
    <property type="entry name" value="Homeobox_CS"/>
</dbReference>
<dbReference type="Proteomes" id="UP000729402">
    <property type="component" value="Unassembled WGS sequence"/>
</dbReference>
<sequence length="227" mass="25102">MDNTSSWQQDACDAGELDTMSLFGVADGTETIDEAAAGGGGGGSQRSASSRYRPAKRHTAEQIRRLEAVFRRCSHPDEKVRAELAEMLDMEERQVKFWFQNRRTQRKVHCERRHGLELQLENERLNAENKAMREAMRDKICFRCGGPVEPAAAAKDTPEQRRLRSENAKLADELLRATAVLAQVTTQDEEGPQYGGAFNNVVVDDDIGAGLLVGPPTPLPSVYSSSP</sequence>
<keyword evidence="2 3" id="KW-0238">DNA-binding</keyword>
<dbReference type="OrthoDB" id="786892at2759"/>
<reference evidence="6" key="1">
    <citation type="journal article" date="2021" name="bioRxiv">
        <title>Whole Genome Assembly and Annotation of Northern Wild Rice, Zizania palustris L., Supports a Whole Genome Duplication in the Zizania Genus.</title>
        <authorList>
            <person name="Haas M."/>
            <person name="Kono T."/>
            <person name="Macchietto M."/>
            <person name="Millas R."/>
            <person name="McGilp L."/>
            <person name="Shao M."/>
            <person name="Duquette J."/>
            <person name="Hirsch C.N."/>
            <person name="Kimball J."/>
        </authorList>
    </citation>
    <scope>NUCLEOTIDE SEQUENCE</scope>
    <source>
        <tissue evidence="6">Fresh leaf tissue</tissue>
    </source>
</reference>
<protein>
    <recommendedName>
        <fullName evidence="5">Homeobox domain-containing protein</fullName>
    </recommendedName>
</protein>
<feature type="domain" description="Homeobox" evidence="5">
    <location>
        <begin position="49"/>
        <end position="109"/>
    </location>
</feature>
<dbReference type="InterPro" id="IPR001356">
    <property type="entry name" value="HD"/>
</dbReference>
<keyword evidence="7" id="KW-1185">Reference proteome</keyword>
<proteinExistence type="predicted"/>
<dbReference type="PROSITE" id="PS00027">
    <property type="entry name" value="HOMEOBOX_1"/>
    <property type="match status" value="1"/>
</dbReference>
<evidence type="ECO:0000256" key="2">
    <source>
        <dbReference type="PROSITE-ProRule" id="PRU00108"/>
    </source>
</evidence>
<organism evidence="6 7">
    <name type="scientific">Zizania palustris</name>
    <name type="common">Northern wild rice</name>
    <dbReference type="NCBI Taxonomy" id="103762"/>
    <lineage>
        <taxon>Eukaryota</taxon>
        <taxon>Viridiplantae</taxon>
        <taxon>Streptophyta</taxon>
        <taxon>Embryophyta</taxon>
        <taxon>Tracheophyta</taxon>
        <taxon>Spermatophyta</taxon>
        <taxon>Magnoliopsida</taxon>
        <taxon>Liliopsida</taxon>
        <taxon>Poales</taxon>
        <taxon>Poaceae</taxon>
        <taxon>BOP clade</taxon>
        <taxon>Oryzoideae</taxon>
        <taxon>Oryzeae</taxon>
        <taxon>Zizaniinae</taxon>
        <taxon>Zizania</taxon>
    </lineage>
</organism>
<evidence type="ECO:0000313" key="7">
    <source>
        <dbReference type="Proteomes" id="UP000729402"/>
    </source>
</evidence>
<feature type="DNA-binding region" description="Homeobox" evidence="2">
    <location>
        <begin position="51"/>
        <end position="110"/>
    </location>
</feature>
<evidence type="ECO:0000256" key="1">
    <source>
        <dbReference type="ARBA" id="ARBA00004123"/>
    </source>
</evidence>